<dbReference type="Pfam" id="PF26491">
    <property type="entry name" value="WH_Halo"/>
    <property type="match status" value="1"/>
</dbReference>
<dbReference type="OrthoDB" id="242625at2157"/>
<evidence type="ECO:0000259" key="1">
    <source>
        <dbReference type="Pfam" id="PF26491"/>
    </source>
</evidence>
<organism evidence="2 3">
    <name type="scientific">Halolamina pelagica</name>
    <dbReference type="NCBI Taxonomy" id="699431"/>
    <lineage>
        <taxon>Archaea</taxon>
        <taxon>Methanobacteriati</taxon>
        <taxon>Methanobacteriota</taxon>
        <taxon>Stenosarchaea group</taxon>
        <taxon>Halobacteria</taxon>
        <taxon>Halobacteriales</taxon>
        <taxon>Haloferacaceae</taxon>
    </lineage>
</organism>
<accession>A0A0P7GQ37</accession>
<evidence type="ECO:0000313" key="2">
    <source>
        <dbReference type="EMBL" id="KPN31270.1"/>
    </source>
</evidence>
<dbReference type="InterPro" id="IPR058885">
    <property type="entry name" value="WHD_halobact"/>
</dbReference>
<proteinExistence type="predicted"/>
<sequence>MIEHDGAGRYRYALPDLVAEAFDGNAGDRTVDDAVAAIEARAALD</sequence>
<comment type="caution">
    <text evidence="2">The sequence shown here is derived from an EMBL/GenBank/DDBJ whole genome shotgun (WGS) entry which is preliminary data.</text>
</comment>
<keyword evidence="3" id="KW-1185">Reference proteome</keyword>
<dbReference type="Proteomes" id="UP000050535">
    <property type="component" value="Unassembled WGS sequence"/>
</dbReference>
<feature type="domain" description="Winged helix" evidence="1">
    <location>
        <begin position="1"/>
        <end position="42"/>
    </location>
</feature>
<dbReference type="EMBL" id="LGUC01000001">
    <property type="protein sequence ID" value="KPN31270.1"/>
    <property type="molecule type" value="Genomic_DNA"/>
</dbReference>
<dbReference type="RefSeq" id="WP_189319141.1">
    <property type="nucleotide sequence ID" value="NZ_LGUC01000001.1"/>
</dbReference>
<name>A0A0P7GQ37_9EURY</name>
<dbReference type="AlphaFoldDB" id="A0A0P7GQ37"/>
<reference evidence="3" key="1">
    <citation type="submission" date="2013-11" db="EMBL/GenBank/DDBJ databases">
        <authorList>
            <person name="Hoang H.T."/>
            <person name="Killian M.L."/>
            <person name="Madson D.M."/>
            <person name="Arruda P.H.E."/>
            <person name="Sun D."/>
            <person name="Schwartz K.J."/>
            <person name="Yoon K."/>
        </authorList>
    </citation>
    <scope>NUCLEOTIDE SEQUENCE [LARGE SCALE GENOMIC DNA]</scope>
    <source>
        <strain evidence="3">CDK2</strain>
    </source>
</reference>
<protein>
    <recommendedName>
        <fullName evidence="1">Winged helix domain-containing protein</fullName>
    </recommendedName>
</protein>
<evidence type="ECO:0000313" key="3">
    <source>
        <dbReference type="Proteomes" id="UP000050535"/>
    </source>
</evidence>
<gene>
    <name evidence="2" type="ORF">SY89_02013</name>
</gene>